<evidence type="ECO:0000259" key="12">
    <source>
        <dbReference type="PROSITE" id="PS50206"/>
    </source>
</evidence>
<dbReference type="Gene3D" id="3.40.250.10">
    <property type="entry name" value="Rhodanese-like domain"/>
    <property type="match status" value="1"/>
</dbReference>
<feature type="region of interest" description="Disordered" evidence="11">
    <location>
        <begin position="609"/>
        <end position="657"/>
    </location>
</feature>
<evidence type="ECO:0000256" key="9">
    <source>
        <dbReference type="ARBA" id="ARBA00067190"/>
    </source>
</evidence>
<dbReference type="SMART" id="SM00450">
    <property type="entry name" value="RHOD"/>
    <property type="match status" value="1"/>
</dbReference>
<keyword evidence="5 10" id="KW-0378">Hydrolase</keyword>
<dbReference type="EC" id="3.1.3.48" evidence="2 10"/>
<dbReference type="SUPFAM" id="SSF52821">
    <property type="entry name" value="Rhodanese/Cell cycle control phosphatase"/>
    <property type="match status" value="1"/>
</dbReference>
<dbReference type="EMBL" id="HF936139">
    <property type="protein sequence ID" value="CCX33565.1"/>
    <property type="molecule type" value="Genomic_DNA"/>
</dbReference>
<dbReference type="GO" id="GO:0004725">
    <property type="term" value="F:protein tyrosine phosphatase activity"/>
    <property type="evidence" value="ECO:0007669"/>
    <property type="project" value="UniProtKB-UniRule"/>
</dbReference>
<dbReference type="Pfam" id="PF00581">
    <property type="entry name" value="Rhodanese"/>
    <property type="match status" value="1"/>
</dbReference>
<keyword evidence="3 10" id="KW-0132">Cell division</keyword>
<dbReference type="PROSITE" id="PS50206">
    <property type="entry name" value="RHODANESE_3"/>
    <property type="match status" value="1"/>
</dbReference>
<dbReference type="PANTHER" id="PTHR10828">
    <property type="entry name" value="M-PHASE INDUCER PHOSPHATASE DUAL SPECIFICITY PHOSPHATASE CDC25"/>
    <property type="match status" value="1"/>
</dbReference>
<feature type="compositionally biased region" description="Low complexity" evidence="11">
    <location>
        <begin position="116"/>
        <end position="139"/>
    </location>
</feature>
<evidence type="ECO:0000256" key="2">
    <source>
        <dbReference type="ARBA" id="ARBA00013064"/>
    </source>
</evidence>
<dbReference type="OrthoDB" id="26523at2759"/>
<evidence type="ECO:0000313" key="14">
    <source>
        <dbReference type="Proteomes" id="UP000018144"/>
    </source>
</evidence>
<feature type="compositionally biased region" description="Polar residues" evidence="11">
    <location>
        <begin position="140"/>
        <end position="177"/>
    </location>
</feature>
<comment type="function">
    <text evidence="10">Tyrosine protein phosphatase which functions as a dosage-dependent inducer of mitotic progression.</text>
</comment>
<gene>
    <name evidence="13" type="ORF">PCON_01436</name>
</gene>
<keyword evidence="7 10" id="KW-0131">Cell cycle</keyword>
<feature type="compositionally biased region" description="Low complexity" evidence="11">
    <location>
        <begin position="196"/>
        <end position="216"/>
    </location>
</feature>
<evidence type="ECO:0000313" key="13">
    <source>
        <dbReference type="EMBL" id="CCX33565.1"/>
    </source>
</evidence>
<dbReference type="GO" id="GO:0005634">
    <property type="term" value="C:nucleus"/>
    <property type="evidence" value="ECO:0007669"/>
    <property type="project" value="TreeGrafter"/>
</dbReference>
<dbReference type="PRINTS" id="PR00716">
    <property type="entry name" value="MPIPHPHTASE"/>
</dbReference>
<dbReference type="GO" id="GO:0000086">
    <property type="term" value="P:G2/M transition of mitotic cell cycle"/>
    <property type="evidence" value="ECO:0007669"/>
    <property type="project" value="TreeGrafter"/>
</dbReference>
<proteinExistence type="inferred from homology"/>
<evidence type="ECO:0000256" key="8">
    <source>
        <dbReference type="ARBA" id="ARBA00051722"/>
    </source>
</evidence>
<dbReference type="GO" id="GO:0051301">
    <property type="term" value="P:cell division"/>
    <property type="evidence" value="ECO:0007669"/>
    <property type="project" value="UniProtKB-UniRule"/>
</dbReference>
<dbReference type="PANTHER" id="PTHR10828:SF17">
    <property type="entry name" value="PROTEIN-TYROSINE-PHOSPHATASE"/>
    <property type="match status" value="1"/>
</dbReference>
<dbReference type="InterPro" id="IPR001763">
    <property type="entry name" value="Rhodanese-like_dom"/>
</dbReference>
<name>U4LUB9_PYROM</name>
<dbReference type="Proteomes" id="UP000018144">
    <property type="component" value="Unassembled WGS sequence"/>
</dbReference>
<evidence type="ECO:0000256" key="4">
    <source>
        <dbReference type="ARBA" id="ARBA00022776"/>
    </source>
</evidence>
<feature type="compositionally biased region" description="Polar residues" evidence="11">
    <location>
        <begin position="21"/>
        <end position="34"/>
    </location>
</feature>
<feature type="domain" description="Rhodanese" evidence="12">
    <location>
        <begin position="469"/>
        <end position="573"/>
    </location>
</feature>
<comment type="similarity">
    <text evidence="1 10">Belongs to the MPI phosphatase family.</text>
</comment>
<dbReference type="eggNOG" id="KOG3772">
    <property type="taxonomic scope" value="Eukaryota"/>
</dbReference>
<evidence type="ECO:0000256" key="10">
    <source>
        <dbReference type="RuleBase" id="RU368028"/>
    </source>
</evidence>
<feature type="compositionally biased region" description="Polar residues" evidence="11">
    <location>
        <begin position="1"/>
        <end position="12"/>
    </location>
</feature>
<sequence length="657" mass="71514">MEVETTLSSPLQPHSFRSPAWSDSPSVNRGNSNIFGPRLDASAQKENVFGGNKGDPNGNLSSEMSHNFHIDRQPVNPTPRRSLFASVVTNQRSNINTPYVASSPFVSSSPFVGSPCGSQPSFSQQQSPFPASPCASQSSYATQSPFVNSPAPSRSSFAGDSPFVNSPAPSQSSFATQSPFVNSPCASQSSFSQSPFGNSPCVSQSSGQSPFGQSPFTSRTPWNGPSPFGDNISDVSPLPQKPNFTGGFQRSTPLTPSSGGSSSGMMGSLYSSPPSDSPLNSIPRRPNLAKKASGLSRPSLLGLGKSTRFSNNAVTKTSRPLFTPSPSGTPAIKLEELFETASPQGKKVDNFLAPPPNYLGADDGGSPLPVSRQARPTMLRKQGKIRRALSMYENIGDVIKNDSKDIDMTPAPLVPSPLSLAPLVEAPNDTPADPGENSYLPSFTIKDDPLRRITRATLCDVLDQKYQMHYDEFLIVDCRFEYEYEGGHIAGAINVNTIDILEEKFFTQPTETKKLIIFHCEYSAHRAPRMALHLRKRDRQLNMHRYPLLHYPDIYILEGGYSNFFSQHRQRCEPQNYVEMDDAAHKRTCEREMHRFRRNTKFTRTQSFTFGAAGGQGPPGMGGMGGLGGRDDSFGDGSPTGMGRDTRDKGQRRMASY</sequence>
<feature type="region of interest" description="Disordered" evidence="11">
    <location>
        <begin position="196"/>
        <end position="306"/>
    </location>
</feature>
<dbReference type="GO" id="GO:0010971">
    <property type="term" value="P:positive regulation of G2/M transition of mitotic cell cycle"/>
    <property type="evidence" value="ECO:0007669"/>
    <property type="project" value="TreeGrafter"/>
</dbReference>
<feature type="compositionally biased region" description="Gly residues" evidence="11">
    <location>
        <begin position="612"/>
        <end position="628"/>
    </location>
</feature>
<feature type="compositionally biased region" description="Low complexity" evidence="11">
    <location>
        <begin position="293"/>
        <end position="306"/>
    </location>
</feature>
<evidence type="ECO:0000256" key="6">
    <source>
        <dbReference type="ARBA" id="ARBA00022912"/>
    </source>
</evidence>
<evidence type="ECO:0000256" key="5">
    <source>
        <dbReference type="ARBA" id="ARBA00022801"/>
    </source>
</evidence>
<evidence type="ECO:0000256" key="3">
    <source>
        <dbReference type="ARBA" id="ARBA00022618"/>
    </source>
</evidence>
<organism evidence="13 14">
    <name type="scientific">Pyronema omphalodes (strain CBS 100304)</name>
    <name type="common">Pyronema confluens</name>
    <dbReference type="NCBI Taxonomy" id="1076935"/>
    <lineage>
        <taxon>Eukaryota</taxon>
        <taxon>Fungi</taxon>
        <taxon>Dikarya</taxon>
        <taxon>Ascomycota</taxon>
        <taxon>Pezizomycotina</taxon>
        <taxon>Pezizomycetes</taxon>
        <taxon>Pezizales</taxon>
        <taxon>Pyronemataceae</taxon>
        <taxon>Pyronema</taxon>
    </lineage>
</organism>
<feature type="region of interest" description="Disordered" evidence="11">
    <location>
        <begin position="1"/>
        <end position="78"/>
    </location>
</feature>
<dbReference type="GO" id="GO:0005737">
    <property type="term" value="C:cytoplasm"/>
    <property type="evidence" value="ECO:0007669"/>
    <property type="project" value="TreeGrafter"/>
</dbReference>
<dbReference type="STRING" id="1076935.U4LUB9"/>
<protein>
    <recommendedName>
        <fullName evidence="9 10">M-phase inducer phosphatase</fullName>
        <ecNumber evidence="2 10">3.1.3.48</ecNumber>
    </recommendedName>
</protein>
<reference evidence="13 14" key="1">
    <citation type="journal article" date="2013" name="PLoS Genet.">
        <title>The genome and development-dependent transcriptomes of Pyronema confluens: a window into fungal evolution.</title>
        <authorList>
            <person name="Traeger S."/>
            <person name="Altegoer F."/>
            <person name="Freitag M."/>
            <person name="Gabaldon T."/>
            <person name="Kempken F."/>
            <person name="Kumar A."/>
            <person name="Marcet-Houben M."/>
            <person name="Poggeler S."/>
            <person name="Stajich J.E."/>
            <person name="Nowrousian M."/>
        </authorList>
    </citation>
    <scope>NUCLEOTIDE SEQUENCE [LARGE SCALE GENOMIC DNA]</scope>
    <source>
        <strain evidence="14">CBS 100304</strain>
        <tissue evidence="13">Vegetative mycelium</tissue>
    </source>
</reference>
<accession>U4LUB9</accession>
<dbReference type="GO" id="GO:0110032">
    <property type="term" value="P:positive regulation of G2/MI transition of meiotic cell cycle"/>
    <property type="evidence" value="ECO:0007669"/>
    <property type="project" value="TreeGrafter"/>
</dbReference>
<keyword evidence="14" id="KW-1185">Reference proteome</keyword>
<dbReference type="InterPro" id="IPR036873">
    <property type="entry name" value="Rhodanese-like_dom_sf"/>
</dbReference>
<keyword evidence="4 10" id="KW-0498">Mitosis</keyword>
<dbReference type="AlphaFoldDB" id="U4LUB9"/>
<dbReference type="InterPro" id="IPR000751">
    <property type="entry name" value="MPI_Phosphatase"/>
</dbReference>
<keyword evidence="6 10" id="KW-0904">Protein phosphatase</keyword>
<comment type="catalytic activity">
    <reaction evidence="8 10">
        <text>O-phospho-L-tyrosyl-[protein] + H2O = L-tyrosyl-[protein] + phosphate</text>
        <dbReference type="Rhea" id="RHEA:10684"/>
        <dbReference type="Rhea" id="RHEA-COMP:10136"/>
        <dbReference type="Rhea" id="RHEA-COMP:20101"/>
        <dbReference type="ChEBI" id="CHEBI:15377"/>
        <dbReference type="ChEBI" id="CHEBI:43474"/>
        <dbReference type="ChEBI" id="CHEBI:46858"/>
        <dbReference type="ChEBI" id="CHEBI:61978"/>
        <dbReference type="EC" id="3.1.3.48"/>
    </reaction>
</comment>
<evidence type="ECO:0000256" key="1">
    <source>
        <dbReference type="ARBA" id="ARBA00011065"/>
    </source>
</evidence>
<feature type="compositionally biased region" description="Low complexity" evidence="11">
    <location>
        <begin position="251"/>
        <end position="283"/>
    </location>
</feature>
<feature type="region of interest" description="Disordered" evidence="11">
    <location>
        <begin position="116"/>
        <end position="177"/>
    </location>
</feature>
<dbReference type="FunFam" id="3.40.250.10:FF:000021">
    <property type="entry name" value="M-phase inducer phosphatase cdc-25.2"/>
    <property type="match status" value="1"/>
</dbReference>
<dbReference type="CDD" id="cd01530">
    <property type="entry name" value="Cdc25"/>
    <property type="match status" value="1"/>
</dbReference>
<evidence type="ECO:0000256" key="11">
    <source>
        <dbReference type="SAM" id="MobiDB-lite"/>
    </source>
</evidence>
<evidence type="ECO:0000256" key="7">
    <source>
        <dbReference type="ARBA" id="ARBA00023306"/>
    </source>
</evidence>